<dbReference type="Pfam" id="PF13639">
    <property type="entry name" value="zf-RING_2"/>
    <property type="match status" value="1"/>
</dbReference>
<dbReference type="PROSITE" id="PS50089">
    <property type="entry name" value="ZF_RING_2"/>
    <property type="match status" value="1"/>
</dbReference>
<dbReference type="Proteomes" id="UP000186817">
    <property type="component" value="Unassembled WGS sequence"/>
</dbReference>
<comment type="caution">
    <text evidence="7">The sequence shown here is derived from an EMBL/GenBank/DDBJ whole genome shotgun (WGS) entry which is preliminary data.</text>
</comment>
<evidence type="ECO:0000313" key="7">
    <source>
        <dbReference type="EMBL" id="OLQ13718.1"/>
    </source>
</evidence>
<dbReference type="InterPro" id="IPR051834">
    <property type="entry name" value="RING_finger_E3_ligase"/>
</dbReference>
<name>A0A1Q9F205_SYMMI</name>
<evidence type="ECO:0000256" key="5">
    <source>
        <dbReference type="SAM" id="MobiDB-lite"/>
    </source>
</evidence>
<proteinExistence type="predicted"/>
<dbReference type="PANTHER" id="PTHR45931">
    <property type="entry name" value="SI:CH211-59O9.10"/>
    <property type="match status" value="1"/>
</dbReference>
<accession>A0A1Q9F205</accession>
<dbReference type="PANTHER" id="PTHR45931:SF3">
    <property type="entry name" value="RING ZINC FINGER-CONTAINING PROTEIN"/>
    <property type="match status" value="1"/>
</dbReference>
<dbReference type="AlphaFoldDB" id="A0A1Q9F205"/>
<evidence type="ECO:0000313" key="8">
    <source>
        <dbReference type="Proteomes" id="UP000186817"/>
    </source>
</evidence>
<feature type="compositionally biased region" description="Low complexity" evidence="5">
    <location>
        <begin position="56"/>
        <end position="71"/>
    </location>
</feature>
<evidence type="ECO:0000259" key="6">
    <source>
        <dbReference type="PROSITE" id="PS50089"/>
    </source>
</evidence>
<protein>
    <submittedName>
        <fullName evidence="7">E3 ubiquitin-protein ligase RNF12-A</fullName>
    </submittedName>
</protein>
<dbReference type="OrthoDB" id="422127at2759"/>
<dbReference type="GO" id="GO:0006511">
    <property type="term" value="P:ubiquitin-dependent protein catabolic process"/>
    <property type="evidence" value="ECO:0007669"/>
    <property type="project" value="TreeGrafter"/>
</dbReference>
<dbReference type="EMBL" id="LSRX01000024">
    <property type="protein sequence ID" value="OLQ13718.1"/>
    <property type="molecule type" value="Genomic_DNA"/>
</dbReference>
<dbReference type="InterPro" id="IPR013083">
    <property type="entry name" value="Znf_RING/FYVE/PHD"/>
</dbReference>
<feature type="region of interest" description="Disordered" evidence="5">
    <location>
        <begin position="26"/>
        <end position="81"/>
    </location>
</feature>
<feature type="region of interest" description="Disordered" evidence="5">
    <location>
        <begin position="160"/>
        <end position="188"/>
    </location>
</feature>
<dbReference type="Gene3D" id="3.30.40.10">
    <property type="entry name" value="Zinc/RING finger domain, C3HC4 (zinc finger)"/>
    <property type="match status" value="1"/>
</dbReference>
<dbReference type="GO" id="GO:0061630">
    <property type="term" value="F:ubiquitin protein ligase activity"/>
    <property type="evidence" value="ECO:0007669"/>
    <property type="project" value="TreeGrafter"/>
</dbReference>
<keyword evidence="8" id="KW-1185">Reference proteome</keyword>
<dbReference type="GO" id="GO:0005634">
    <property type="term" value="C:nucleus"/>
    <property type="evidence" value="ECO:0007669"/>
    <property type="project" value="TreeGrafter"/>
</dbReference>
<keyword evidence="2 4" id="KW-0863">Zinc-finger</keyword>
<evidence type="ECO:0000256" key="2">
    <source>
        <dbReference type="ARBA" id="ARBA00022771"/>
    </source>
</evidence>
<sequence length="289" mass="31391">MWHGRTTVEDSALEVVDSLVLSLGPAEAAPKTSAAERPAAKAKSSQQMKQERARAAAEASQADSQAQLAALRRQRAERYQEQQDTALAYHLSGHDAEAPYDPISALNQSRGAVYSFVTCNMCGTPLRYNSATSAQAVLCPCGNLLQPIHLQGQVFRRRAPSELPVEPGEPVDPNSRPRAVRGPYIQVTGPDGAPSRMPLYSVLQMVRQHGETQQVGADGRTIQALPTRKFAGGEAAAADGTRCEICMEDFAEGDELRTLPCFHLFHSKCIDQWLQVNSICPICRHKVGS</sequence>
<dbReference type="InterPro" id="IPR001841">
    <property type="entry name" value="Znf_RING"/>
</dbReference>
<dbReference type="SMART" id="SM00184">
    <property type="entry name" value="RING"/>
    <property type="match status" value="1"/>
</dbReference>
<keyword evidence="3" id="KW-0862">Zinc</keyword>
<keyword evidence="1" id="KW-0479">Metal-binding</keyword>
<dbReference type="SUPFAM" id="SSF57850">
    <property type="entry name" value="RING/U-box"/>
    <property type="match status" value="1"/>
</dbReference>
<gene>
    <name evidence="7" type="primary">rnf12-a</name>
    <name evidence="7" type="ORF">AK812_SmicGene2202</name>
</gene>
<dbReference type="GO" id="GO:0008270">
    <property type="term" value="F:zinc ion binding"/>
    <property type="evidence" value="ECO:0007669"/>
    <property type="project" value="UniProtKB-KW"/>
</dbReference>
<evidence type="ECO:0000256" key="4">
    <source>
        <dbReference type="PROSITE-ProRule" id="PRU00175"/>
    </source>
</evidence>
<evidence type="ECO:0000256" key="1">
    <source>
        <dbReference type="ARBA" id="ARBA00022723"/>
    </source>
</evidence>
<feature type="domain" description="RING-type" evidence="6">
    <location>
        <begin position="243"/>
        <end position="284"/>
    </location>
</feature>
<organism evidence="7 8">
    <name type="scientific">Symbiodinium microadriaticum</name>
    <name type="common">Dinoflagellate</name>
    <name type="synonym">Zooxanthella microadriatica</name>
    <dbReference type="NCBI Taxonomy" id="2951"/>
    <lineage>
        <taxon>Eukaryota</taxon>
        <taxon>Sar</taxon>
        <taxon>Alveolata</taxon>
        <taxon>Dinophyceae</taxon>
        <taxon>Suessiales</taxon>
        <taxon>Symbiodiniaceae</taxon>
        <taxon>Symbiodinium</taxon>
    </lineage>
</organism>
<evidence type="ECO:0000256" key="3">
    <source>
        <dbReference type="ARBA" id="ARBA00022833"/>
    </source>
</evidence>
<reference evidence="7 8" key="1">
    <citation type="submission" date="2016-02" db="EMBL/GenBank/DDBJ databases">
        <title>Genome analysis of coral dinoflagellate symbionts highlights evolutionary adaptations to a symbiotic lifestyle.</title>
        <authorList>
            <person name="Aranda M."/>
            <person name="Li Y."/>
            <person name="Liew Y.J."/>
            <person name="Baumgarten S."/>
            <person name="Simakov O."/>
            <person name="Wilson M."/>
            <person name="Piel J."/>
            <person name="Ashoor H."/>
            <person name="Bougouffa S."/>
            <person name="Bajic V.B."/>
            <person name="Ryu T."/>
            <person name="Ravasi T."/>
            <person name="Bayer T."/>
            <person name="Micklem G."/>
            <person name="Kim H."/>
            <person name="Bhak J."/>
            <person name="Lajeunesse T.C."/>
            <person name="Voolstra C.R."/>
        </authorList>
    </citation>
    <scope>NUCLEOTIDE SEQUENCE [LARGE SCALE GENOMIC DNA]</scope>
    <source>
        <strain evidence="7 8">CCMP2467</strain>
    </source>
</reference>